<proteinExistence type="inferred from homology"/>
<dbReference type="SUPFAM" id="SSF53738">
    <property type="entry name" value="Phosphoglucomutase, first 3 domains"/>
    <property type="match status" value="3"/>
</dbReference>
<feature type="domain" description="Phosphoacetylglucosamine mutase AMG1" evidence="8">
    <location>
        <begin position="299"/>
        <end position="429"/>
    </location>
</feature>
<name>A0ABQ7HY31_9MICR</name>
<dbReference type="Proteomes" id="UP001516464">
    <property type="component" value="Unassembled WGS sequence"/>
</dbReference>
<dbReference type="SUPFAM" id="SSF55957">
    <property type="entry name" value="Phosphoglucomutase, C-terminal domain"/>
    <property type="match status" value="1"/>
</dbReference>
<feature type="domain" description="Alpha-D-phosphohexomutase C-terminal" evidence="6">
    <location>
        <begin position="481"/>
        <end position="518"/>
    </location>
</feature>
<keyword evidence="10" id="KW-1185">Reference proteome</keyword>
<gene>
    <name evidence="9" type="primary">PCM1</name>
    <name evidence="9" type="ORF">TCON_1763</name>
</gene>
<evidence type="ECO:0000256" key="5">
    <source>
        <dbReference type="ARBA" id="ARBA00023235"/>
    </source>
</evidence>
<comment type="cofactor">
    <cofactor evidence="1">
        <name>Mg(2+)</name>
        <dbReference type="ChEBI" id="CHEBI:18420"/>
    </cofactor>
</comment>
<organism evidence="9 10">
    <name type="scientific">Astathelohania contejeani</name>
    <dbReference type="NCBI Taxonomy" id="164912"/>
    <lineage>
        <taxon>Eukaryota</taxon>
        <taxon>Fungi</taxon>
        <taxon>Fungi incertae sedis</taxon>
        <taxon>Microsporidia</taxon>
        <taxon>Astathelohaniidae</taxon>
        <taxon>Astathelohania</taxon>
    </lineage>
</organism>
<dbReference type="InterPro" id="IPR005844">
    <property type="entry name" value="A-D-PHexomutase_a/b/a-I"/>
</dbReference>
<dbReference type="Gene3D" id="3.30.310.50">
    <property type="entry name" value="Alpha-D-phosphohexomutase, C-terminal domain"/>
    <property type="match status" value="1"/>
</dbReference>
<evidence type="ECO:0000256" key="1">
    <source>
        <dbReference type="ARBA" id="ARBA00001946"/>
    </source>
</evidence>
<feature type="domain" description="Alpha-D-phosphohexomutase alpha/beta/alpha" evidence="7">
    <location>
        <begin position="63"/>
        <end position="100"/>
    </location>
</feature>
<dbReference type="Pfam" id="PF00408">
    <property type="entry name" value="PGM_PMM_IV"/>
    <property type="match status" value="1"/>
</dbReference>
<evidence type="ECO:0000259" key="6">
    <source>
        <dbReference type="Pfam" id="PF00408"/>
    </source>
</evidence>
<keyword evidence="5" id="KW-0413">Isomerase</keyword>
<evidence type="ECO:0000256" key="3">
    <source>
        <dbReference type="ARBA" id="ARBA00022723"/>
    </source>
</evidence>
<evidence type="ECO:0000313" key="10">
    <source>
        <dbReference type="Proteomes" id="UP001516464"/>
    </source>
</evidence>
<feature type="domain" description="Alpha-D-phosphohexomutase alpha/beta/alpha" evidence="7">
    <location>
        <begin position="130"/>
        <end position="180"/>
    </location>
</feature>
<evidence type="ECO:0000256" key="2">
    <source>
        <dbReference type="ARBA" id="ARBA00010231"/>
    </source>
</evidence>
<dbReference type="Pfam" id="PF02878">
    <property type="entry name" value="PGM_PMM_I"/>
    <property type="match status" value="2"/>
</dbReference>
<dbReference type="InterPro" id="IPR005843">
    <property type="entry name" value="A-D-PHexomutase_C"/>
</dbReference>
<evidence type="ECO:0000313" key="9">
    <source>
        <dbReference type="EMBL" id="KAF7683025.1"/>
    </source>
</evidence>
<accession>A0ABQ7HY31</accession>
<protein>
    <submittedName>
        <fullName evidence="9">Phosphoacetylglucosamine mutase</fullName>
    </submittedName>
</protein>
<dbReference type="InterPro" id="IPR049022">
    <property type="entry name" value="AMG1_III"/>
</dbReference>
<dbReference type="PANTHER" id="PTHR45955">
    <property type="entry name" value="PHOSPHOACETYLGLUCOSAMINE MUTASE"/>
    <property type="match status" value="1"/>
</dbReference>
<dbReference type="PROSITE" id="PS00710">
    <property type="entry name" value="PGM_PMM"/>
    <property type="match status" value="1"/>
</dbReference>
<dbReference type="PANTHER" id="PTHR45955:SF1">
    <property type="entry name" value="PHOSPHOACETYLGLUCOSAMINE MUTASE"/>
    <property type="match status" value="1"/>
</dbReference>
<evidence type="ECO:0000259" key="8">
    <source>
        <dbReference type="Pfam" id="PF21404"/>
    </source>
</evidence>
<evidence type="ECO:0000256" key="4">
    <source>
        <dbReference type="ARBA" id="ARBA00022842"/>
    </source>
</evidence>
<dbReference type="Gene3D" id="3.40.120.10">
    <property type="entry name" value="Alpha-D-Glucose-1,6-Bisphosphate, subunit A, domain 3"/>
    <property type="match status" value="3"/>
</dbReference>
<comment type="similarity">
    <text evidence="2">Belongs to the phosphohexose mutase family.</text>
</comment>
<reference evidence="9 10" key="1">
    <citation type="submission" date="2019-01" db="EMBL/GenBank/DDBJ databases">
        <title>Genomes sequencing and comparative genomics of infectious freshwater microsporidia, Cucumispora dikerogammari and Thelohania contejeani.</title>
        <authorList>
            <person name="Cormier A."/>
            <person name="Giraud I."/>
            <person name="Wattier R."/>
            <person name="Teixeira M."/>
            <person name="Grandjean F."/>
            <person name="Rigaud T."/>
            <person name="Cordaux R."/>
        </authorList>
    </citation>
    <scope>NUCLEOTIDE SEQUENCE [LARGE SCALE GENOMIC DNA]</scope>
    <source>
        <strain evidence="9">T1</strain>
        <tissue evidence="9">Spores</tissue>
    </source>
</reference>
<dbReference type="InterPro" id="IPR016066">
    <property type="entry name" value="A-D-PHexomutase_CS"/>
</dbReference>
<evidence type="ECO:0000259" key="7">
    <source>
        <dbReference type="Pfam" id="PF02878"/>
    </source>
</evidence>
<comment type="caution">
    <text evidence="9">The sequence shown here is derived from an EMBL/GenBank/DDBJ whole genome shotgun (WGS) entry which is preliminary data.</text>
</comment>
<dbReference type="InterPro" id="IPR016055">
    <property type="entry name" value="A-D-PHexomutase_a/b/a-I/II/III"/>
</dbReference>
<keyword evidence="3" id="KW-0479">Metal-binding</keyword>
<sequence length="539" mass="60187">MRSKKRDLAHLFHNLPSQLIQPSKPFYYGTAGFRGPAKELSNVVARASLVAYLRSATFCGKRIGIMITASHNPASDNGLKFIDHTGDMFDEVWEAICDEIVNCADKNLLSLLGRVHRKHGNLRELGDGTPAYVVLGRDTRESGKDLCDIIRSTLCLFNCTVEDYGEVSTPQMHFLIRKSNQQNRLTPKEAYIDHLAECYTTLSNLNKFTPELTYIDTANGIAKEQILQLEEKLKLPFTILNTPGELNYQCGADYIKSKKAIPVNIVINEPEKITKAVSFDGDVDRLIYFFCIPEIVVIDGDRICVLLTKYISELIEKAGISVSLGVVLSCYSNHSAISYLKKISGVAISVVNVGVKNFVRKARTFDIGIYFEPNGHGSINFSAKAVREIERACGKEESDSAKILRGFMQIFDPCIGDAMANFLACECVLPFISLENVAELYRDYPSRMLAVRLENKNVLRVNQKNEVIEPPELQANINSLVVKYKGRCLVRPSGTEDLVRVYAESTKAEDCDMLCVKVAQYVYDLCGGVGRHPEISYVE</sequence>
<keyword evidence="4" id="KW-0460">Magnesium</keyword>
<dbReference type="EMBL" id="SBIQ01000140">
    <property type="protein sequence ID" value="KAF7683025.1"/>
    <property type="molecule type" value="Genomic_DNA"/>
</dbReference>
<dbReference type="InterPro" id="IPR036900">
    <property type="entry name" value="A-D-PHexomutase_C_sf"/>
</dbReference>
<dbReference type="Pfam" id="PF21404">
    <property type="entry name" value="AMG1_III"/>
    <property type="match status" value="1"/>
</dbReference>